<dbReference type="InterPro" id="IPR027370">
    <property type="entry name" value="Znf-RING_euk"/>
</dbReference>
<dbReference type="PANTHER" id="PTHR45798:SF97">
    <property type="entry name" value="ALCOHOL-SENSITIVE RING FINGER PROTEIN 1"/>
    <property type="match status" value="1"/>
</dbReference>
<keyword evidence="1" id="KW-0479">Metal-binding</keyword>
<dbReference type="InterPro" id="IPR001841">
    <property type="entry name" value="Znf_RING"/>
</dbReference>
<reference evidence="7 11" key="1">
    <citation type="journal article" date="2024" name="IScience">
        <title>Strigolactones Initiate the Formation of Haustorium-like Structures in Castilleja.</title>
        <authorList>
            <person name="Buerger M."/>
            <person name="Peterson D."/>
            <person name="Chory J."/>
        </authorList>
    </citation>
    <scope>NUCLEOTIDE SEQUENCE [LARGE SCALE GENOMIC DNA]</scope>
    <source>
        <strain evidence="7">Tecolote</strain>
        <tissue evidence="7">Flower</tissue>
    </source>
</reference>
<reference evidence="10" key="2">
    <citation type="submission" date="2024-11" db="EMBL/GenBank/DDBJ databases">
        <authorList>
            <person name="Burger M."/>
            <person name="Chory J."/>
        </authorList>
    </citation>
    <scope>NUCLEOTIDE SEQUENCE</scope>
    <source>
        <strain evidence="10">Tecolote</strain>
        <tissue evidence="10">Flower</tissue>
    </source>
</reference>
<evidence type="ECO:0000256" key="3">
    <source>
        <dbReference type="ARBA" id="ARBA00022833"/>
    </source>
</evidence>
<dbReference type="SUPFAM" id="SSF57850">
    <property type="entry name" value="RING/U-box"/>
    <property type="match status" value="2"/>
</dbReference>
<feature type="domain" description="RING-type" evidence="6">
    <location>
        <begin position="11"/>
        <end position="53"/>
    </location>
</feature>
<dbReference type="AlphaFoldDB" id="A0ABD3DP25"/>
<proteinExistence type="predicted"/>
<evidence type="ECO:0000256" key="4">
    <source>
        <dbReference type="PROSITE-ProRule" id="PRU00175"/>
    </source>
</evidence>
<evidence type="ECO:0000256" key="2">
    <source>
        <dbReference type="ARBA" id="ARBA00022771"/>
    </source>
</evidence>
<keyword evidence="11" id="KW-1185">Reference proteome</keyword>
<dbReference type="GO" id="GO:0008270">
    <property type="term" value="F:zinc ion binding"/>
    <property type="evidence" value="ECO:0007669"/>
    <property type="project" value="UniProtKB-KW"/>
</dbReference>
<organism evidence="10 11">
    <name type="scientific">Castilleja foliolosa</name>
    <dbReference type="NCBI Taxonomy" id="1961234"/>
    <lineage>
        <taxon>Eukaryota</taxon>
        <taxon>Viridiplantae</taxon>
        <taxon>Streptophyta</taxon>
        <taxon>Embryophyta</taxon>
        <taxon>Tracheophyta</taxon>
        <taxon>Spermatophyta</taxon>
        <taxon>Magnoliopsida</taxon>
        <taxon>eudicotyledons</taxon>
        <taxon>Gunneridae</taxon>
        <taxon>Pentapetalae</taxon>
        <taxon>asterids</taxon>
        <taxon>lamiids</taxon>
        <taxon>Lamiales</taxon>
        <taxon>Orobanchaceae</taxon>
        <taxon>Pedicularideae</taxon>
        <taxon>Castillejinae</taxon>
        <taxon>Castilleja</taxon>
    </lineage>
</organism>
<evidence type="ECO:0000259" key="6">
    <source>
        <dbReference type="PROSITE" id="PS50089"/>
    </source>
</evidence>
<dbReference type="Pfam" id="PF13445">
    <property type="entry name" value="zf-RING_UBOX"/>
    <property type="match status" value="1"/>
</dbReference>
<evidence type="ECO:0000313" key="7">
    <source>
        <dbReference type="EMBL" id="KAL3644020.1"/>
    </source>
</evidence>
<feature type="region of interest" description="Disordered" evidence="5">
    <location>
        <begin position="78"/>
        <end position="102"/>
    </location>
</feature>
<accession>A0ABD3DP25</accession>
<feature type="domain" description="RING-type" evidence="6">
    <location>
        <begin position="112"/>
        <end position="162"/>
    </location>
</feature>
<dbReference type="InterPro" id="IPR013083">
    <property type="entry name" value="Znf_RING/FYVE/PHD"/>
</dbReference>
<name>A0ABD3DP25_9LAMI</name>
<dbReference type="InterPro" id="IPR052788">
    <property type="entry name" value="RING-type_E3_ligase_ATL"/>
</dbReference>
<sequence>MEYMIVNEPLCVICQEKYVDEEIINRFSCGHISHSDCVTTWFSKNGSKCPTCNRLIRHEERVFGKALTVKTTVDQNEVPPAVDAKEAAKEDGSSKKPPGLTDEDISNTFESCPKCHGPFPVFVPVARIMQCGHFFHKHCMEIMKNLKNVDGVDIRCPCPLCKGDPVVEDIKKEIADDVQVPIPEGTIITVDGVEVYDEDELHGTWYYGGSSR</sequence>
<dbReference type="EMBL" id="JAVIJP010000015">
    <property type="protein sequence ID" value="KAL3644031.1"/>
    <property type="molecule type" value="Genomic_DNA"/>
</dbReference>
<dbReference type="Proteomes" id="UP001632038">
    <property type="component" value="Unassembled WGS sequence"/>
</dbReference>
<dbReference type="EMBL" id="JAVIJP010000015">
    <property type="protein sequence ID" value="KAL3644023.1"/>
    <property type="molecule type" value="Genomic_DNA"/>
</dbReference>
<dbReference type="PANTHER" id="PTHR45798">
    <property type="entry name" value="RING-H2 FINGER PROTEIN ATL61-RELATED-RELATED"/>
    <property type="match status" value="1"/>
</dbReference>
<evidence type="ECO:0000313" key="11">
    <source>
        <dbReference type="Proteomes" id="UP001632038"/>
    </source>
</evidence>
<keyword evidence="2 4" id="KW-0863">Zinc-finger</keyword>
<dbReference type="Gene3D" id="3.30.40.10">
    <property type="entry name" value="Zinc/RING finger domain, C3HC4 (zinc finger)"/>
    <property type="match status" value="2"/>
</dbReference>
<dbReference type="EMBL" id="JAVIJP010000015">
    <property type="protein sequence ID" value="KAL3644020.1"/>
    <property type="molecule type" value="Genomic_DNA"/>
</dbReference>
<feature type="compositionally biased region" description="Basic and acidic residues" evidence="5">
    <location>
        <begin position="83"/>
        <end position="94"/>
    </location>
</feature>
<evidence type="ECO:0000313" key="10">
    <source>
        <dbReference type="EMBL" id="KAL3644031.1"/>
    </source>
</evidence>
<dbReference type="Pfam" id="PF13639">
    <property type="entry name" value="zf-RING_2"/>
    <property type="match status" value="1"/>
</dbReference>
<dbReference type="PROSITE" id="PS50089">
    <property type="entry name" value="ZF_RING_2"/>
    <property type="match status" value="2"/>
</dbReference>
<evidence type="ECO:0000256" key="1">
    <source>
        <dbReference type="ARBA" id="ARBA00022723"/>
    </source>
</evidence>
<keyword evidence="3" id="KW-0862">Zinc</keyword>
<evidence type="ECO:0000256" key="5">
    <source>
        <dbReference type="SAM" id="MobiDB-lite"/>
    </source>
</evidence>
<comment type="caution">
    <text evidence="10">The sequence shown here is derived from an EMBL/GenBank/DDBJ whole genome shotgun (WGS) entry which is preliminary data.</text>
</comment>
<dbReference type="SMART" id="SM00184">
    <property type="entry name" value="RING"/>
    <property type="match status" value="2"/>
</dbReference>
<evidence type="ECO:0000313" key="8">
    <source>
        <dbReference type="EMBL" id="KAL3644023.1"/>
    </source>
</evidence>
<protein>
    <recommendedName>
        <fullName evidence="6">RING-type domain-containing protein</fullName>
    </recommendedName>
</protein>
<dbReference type="EMBL" id="JAVIJP010000015">
    <property type="protein sequence ID" value="KAL3644027.1"/>
    <property type="molecule type" value="Genomic_DNA"/>
</dbReference>
<gene>
    <name evidence="7" type="ORF">CASFOL_011952</name>
    <name evidence="8" type="ORF">CASFOL_011955</name>
    <name evidence="9" type="ORF">CASFOL_011959</name>
    <name evidence="10" type="ORF">CASFOL_011963</name>
</gene>
<dbReference type="CDD" id="cd16448">
    <property type="entry name" value="RING-H2"/>
    <property type="match status" value="1"/>
</dbReference>
<evidence type="ECO:0000313" key="9">
    <source>
        <dbReference type="EMBL" id="KAL3644027.1"/>
    </source>
</evidence>